<evidence type="ECO:0000313" key="1">
    <source>
        <dbReference type="EMBL" id="KLU91896.1"/>
    </source>
</evidence>
<reference evidence="1" key="3">
    <citation type="submission" date="2011-03" db="EMBL/GenBank/DDBJ databases">
        <title>Annotation of Magnaporthe poae ATCC 64411.</title>
        <authorList>
            <person name="Ma L.-J."/>
            <person name="Dead R."/>
            <person name="Young S.K."/>
            <person name="Zeng Q."/>
            <person name="Gargeya S."/>
            <person name="Fitzgerald M."/>
            <person name="Haas B."/>
            <person name="Abouelleil A."/>
            <person name="Alvarado L."/>
            <person name="Arachchi H.M."/>
            <person name="Berlin A."/>
            <person name="Brown A."/>
            <person name="Chapman S.B."/>
            <person name="Chen Z."/>
            <person name="Dunbar C."/>
            <person name="Freedman E."/>
            <person name="Gearin G."/>
            <person name="Gellesch M."/>
            <person name="Goldberg J."/>
            <person name="Griggs A."/>
            <person name="Gujja S."/>
            <person name="Heiman D."/>
            <person name="Howarth C."/>
            <person name="Larson L."/>
            <person name="Lui A."/>
            <person name="MacDonald P.J.P."/>
            <person name="Mehta T."/>
            <person name="Montmayeur A."/>
            <person name="Murphy C."/>
            <person name="Neiman D."/>
            <person name="Pearson M."/>
            <person name="Priest M."/>
            <person name="Roberts A."/>
            <person name="Saif S."/>
            <person name="Shea T."/>
            <person name="Shenoy N."/>
            <person name="Sisk P."/>
            <person name="Stolte C."/>
            <person name="Sykes S."/>
            <person name="Yandava C."/>
            <person name="Wortman J."/>
            <person name="Nusbaum C."/>
            <person name="Birren B."/>
        </authorList>
    </citation>
    <scope>NUCLEOTIDE SEQUENCE</scope>
    <source>
        <strain evidence="1">ATCC 64411</strain>
    </source>
</reference>
<accession>A0A0C4EDN9</accession>
<proteinExistence type="predicted"/>
<dbReference type="AlphaFoldDB" id="A0A0C4EDN9"/>
<gene>
    <name evidence="1" type="ORF">MAPG_10845</name>
</gene>
<dbReference type="EnsemblFungi" id="MAPG_10845T0">
    <property type="protein sequence ID" value="MAPG_10845T0"/>
    <property type="gene ID" value="MAPG_10845"/>
</dbReference>
<organism evidence="2 3">
    <name type="scientific">Magnaporthiopsis poae (strain ATCC 64411 / 73-15)</name>
    <name type="common">Kentucky bluegrass fungus</name>
    <name type="synonym">Magnaporthe poae</name>
    <dbReference type="NCBI Taxonomy" id="644358"/>
    <lineage>
        <taxon>Eukaryota</taxon>
        <taxon>Fungi</taxon>
        <taxon>Dikarya</taxon>
        <taxon>Ascomycota</taxon>
        <taxon>Pezizomycotina</taxon>
        <taxon>Sordariomycetes</taxon>
        <taxon>Sordariomycetidae</taxon>
        <taxon>Magnaporthales</taxon>
        <taxon>Magnaporthaceae</taxon>
        <taxon>Magnaporthiopsis</taxon>
    </lineage>
</organism>
<dbReference type="Proteomes" id="UP000011715">
    <property type="component" value="Unassembled WGS sequence"/>
</dbReference>
<name>A0A0C4EDN9_MAGP6</name>
<reference evidence="1" key="2">
    <citation type="submission" date="2010-05" db="EMBL/GenBank/DDBJ databases">
        <title>The Genome Sequence of Magnaporthe poae strain ATCC 64411.</title>
        <authorList>
            <consortium name="The Broad Institute Genome Sequencing Platform"/>
            <consortium name="Broad Institute Genome Sequencing Center for Infectious Disease"/>
            <person name="Ma L.-J."/>
            <person name="Dead R."/>
            <person name="Young S."/>
            <person name="Zeng Q."/>
            <person name="Koehrsen M."/>
            <person name="Alvarado L."/>
            <person name="Berlin A."/>
            <person name="Chapman S.B."/>
            <person name="Chen Z."/>
            <person name="Freedman E."/>
            <person name="Gellesch M."/>
            <person name="Goldberg J."/>
            <person name="Griggs A."/>
            <person name="Gujja S."/>
            <person name="Heilman E.R."/>
            <person name="Heiman D."/>
            <person name="Hepburn T."/>
            <person name="Howarth C."/>
            <person name="Jen D."/>
            <person name="Larson L."/>
            <person name="Mehta T."/>
            <person name="Neiman D."/>
            <person name="Pearson M."/>
            <person name="Roberts A."/>
            <person name="Saif S."/>
            <person name="Shea T."/>
            <person name="Shenoy N."/>
            <person name="Sisk P."/>
            <person name="Stolte C."/>
            <person name="Sykes S."/>
            <person name="Walk T."/>
            <person name="White J."/>
            <person name="Yandava C."/>
            <person name="Haas B."/>
            <person name="Nusbaum C."/>
            <person name="Birren B."/>
        </authorList>
    </citation>
    <scope>NUCLEOTIDE SEQUENCE</scope>
    <source>
        <strain evidence="1">ATCC 64411</strain>
    </source>
</reference>
<sequence length="229" mass="24896">MAHCGLYPAQWEERLRTKFDRPEAKGCRLWEDSNFETLRENGDVVDVEWRDPALLTPRYTPISLTRICCQQLLSRGILPPVNEALSQARRVLGGDESSTLKTSRGCRCELDGASPGGNWSYCGATEGPPLVLELPRPGSRVPTQPPLAATTLQQSSISGGSPCAGSHPSSVEYQPLMTDGGGELVPIAAEYQVIPWTSHDNKTGQLTARLGLFYLCLMAGYGHRPVATD</sequence>
<reference evidence="3" key="1">
    <citation type="submission" date="2010-05" db="EMBL/GenBank/DDBJ databases">
        <title>The genome sequence of Magnaporthe poae strain ATCC 64411.</title>
        <authorList>
            <person name="Ma L.-J."/>
            <person name="Dead R."/>
            <person name="Young S."/>
            <person name="Zeng Q."/>
            <person name="Koehrsen M."/>
            <person name="Alvarado L."/>
            <person name="Berlin A."/>
            <person name="Chapman S.B."/>
            <person name="Chen Z."/>
            <person name="Freedman E."/>
            <person name="Gellesch M."/>
            <person name="Goldberg J."/>
            <person name="Griggs A."/>
            <person name="Gujja S."/>
            <person name="Heilman E.R."/>
            <person name="Heiman D."/>
            <person name="Hepburn T."/>
            <person name="Howarth C."/>
            <person name="Jen D."/>
            <person name="Larson L."/>
            <person name="Mehta T."/>
            <person name="Neiman D."/>
            <person name="Pearson M."/>
            <person name="Roberts A."/>
            <person name="Saif S."/>
            <person name="Shea T."/>
            <person name="Shenoy N."/>
            <person name="Sisk P."/>
            <person name="Stolte C."/>
            <person name="Sykes S."/>
            <person name="Walk T."/>
            <person name="White J."/>
            <person name="Yandava C."/>
            <person name="Haas B."/>
            <person name="Nusbaum C."/>
            <person name="Birren B."/>
        </authorList>
    </citation>
    <scope>NUCLEOTIDE SEQUENCE [LARGE SCALE GENOMIC DNA]</scope>
    <source>
        <strain evidence="3">ATCC 64411 / 73-15</strain>
    </source>
</reference>
<dbReference type="EMBL" id="GL876978">
    <property type="protein sequence ID" value="KLU91896.1"/>
    <property type="molecule type" value="Genomic_DNA"/>
</dbReference>
<evidence type="ECO:0000313" key="2">
    <source>
        <dbReference type="EnsemblFungi" id="MAPG_10845T0"/>
    </source>
</evidence>
<protein>
    <submittedName>
        <fullName evidence="1 2">Uncharacterized protein</fullName>
    </submittedName>
</protein>
<dbReference type="OrthoDB" id="4583042at2759"/>
<evidence type="ECO:0000313" key="3">
    <source>
        <dbReference type="Proteomes" id="UP000011715"/>
    </source>
</evidence>
<reference evidence="2" key="4">
    <citation type="journal article" date="2015" name="G3 (Bethesda)">
        <title>Genome sequences of three phytopathogenic species of the Magnaporthaceae family of fungi.</title>
        <authorList>
            <person name="Okagaki L.H."/>
            <person name="Nunes C.C."/>
            <person name="Sailsbery J."/>
            <person name="Clay B."/>
            <person name="Brown D."/>
            <person name="John T."/>
            <person name="Oh Y."/>
            <person name="Young N."/>
            <person name="Fitzgerald M."/>
            <person name="Haas B.J."/>
            <person name="Zeng Q."/>
            <person name="Young S."/>
            <person name="Adiconis X."/>
            <person name="Fan L."/>
            <person name="Levin J.Z."/>
            <person name="Mitchell T.K."/>
            <person name="Okubara P.A."/>
            <person name="Farman M.L."/>
            <person name="Kohn L.M."/>
            <person name="Birren B."/>
            <person name="Ma L.-J."/>
            <person name="Dean R.A."/>
        </authorList>
    </citation>
    <scope>NUCLEOTIDE SEQUENCE</scope>
    <source>
        <strain evidence="2">ATCC 64411 / 73-15</strain>
    </source>
</reference>
<keyword evidence="3" id="KW-1185">Reference proteome</keyword>
<reference evidence="2" key="5">
    <citation type="submission" date="2015-06" db="UniProtKB">
        <authorList>
            <consortium name="EnsemblFungi"/>
        </authorList>
    </citation>
    <scope>IDENTIFICATION</scope>
    <source>
        <strain evidence="2">ATCC 64411</strain>
    </source>
</reference>
<dbReference type="VEuPathDB" id="FungiDB:MAPG_10845"/>
<dbReference type="EMBL" id="ADBL01002677">
    <property type="status" value="NOT_ANNOTATED_CDS"/>
    <property type="molecule type" value="Genomic_DNA"/>
</dbReference>